<protein>
    <submittedName>
        <fullName evidence="4">IS5 family transposase</fullName>
    </submittedName>
</protein>
<dbReference type="Proteomes" id="UP001407347">
    <property type="component" value="Unassembled WGS sequence"/>
</dbReference>
<dbReference type="PANTHER" id="PTHR30007:SF1">
    <property type="entry name" value="BLR1914 PROTEIN"/>
    <property type="match status" value="1"/>
</dbReference>
<feature type="region of interest" description="Disordered" evidence="1">
    <location>
        <begin position="164"/>
        <end position="184"/>
    </location>
</feature>
<feature type="domain" description="Insertion element IS402-like" evidence="3">
    <location>
        <begin position="6"/>
        <end position="83"/>
    </location>
</feature>
<reference evidence="4 5" key="1">
    <citation type="journal article" date="2023" name="PLoS ONE">
        <title>Complete genome assembly of Hawai'i environmental nontuberculous mycobacteria reveals unexpected co-isolation with methylobacteria.</title>
        <authorList>
            <person name="Hendrix J."/>
            <person name="Epperson L.E."/>
            <person name="Tong E.I."/>
            <person name="Chan Y.L."/>
            <person name="Hasan N.A."/>
            <person name="Dawrs S.N."/>
            <person name="Norton G.J."/>
            <person name="Virdi R."/>
            <person name="Crooks J.L."/>
            <person name="Chan E.D."/>
            <person name="Honda J.R."/>
            <person name="Strong M."/>
        </authorList>
    </citation>
    <scope>NUCLEOTIDE SEQUENCE [LARGE SCALE GENOMIC DNA]</scope>
    <source>
        <strain evidence="4 5">NJH_HI04-1</strain>
    </source>
</reference>
<dbReference type="RefSeq" id="WP_346013499.1">
    <property type="nucleotide sequence ID" value="NZ_JAQYXP010000004.1"/>
</dbReference>
<sequence>MARPLLPDDLWATIAPLLPPHPPRPKGGRPRVDDRAALTGILFVLRSGIPWEMLPAEMNCGCGMSCWRRLRDWQVAGVWRRLHQVLLERLHAAGEIDWSRASVDSASVSAKKGGPATGPNPTDRGKAGTKRHLVTDARGTPLGLVLTGANCHDSPLMAPTLEAIPPLRSGRRGRPRQRPDKLHADKAYDAPVRRQECRARGITPRIARRGIERSDRLGRHRWVVERSHAWFNRARRLPVRYERRADIYEAFTFLQASLITLNQIKRFC</sequence>
<evidence type="ECO:0000259" key="3">
    <source>
        <dbReference type="Pfam" id="PF13340"/>
    </source>
</evidence>
<evidence type="ECO:0000313" key="5">
    <source>
        <dbReference type="Proteomes" id="UP001407347"/>
    </source>
</evidence>
<dbReference type="NCBIfam" id="NF033580">
    <property type="entry name" value="transpos_IS5_3"/>
    <property type="match status" value="1"/>
</dbReference>
<dbReference type="InterPro" id="IPR025161">
    <property type="entry name" value="IS402-like_dom"/>
</dbReference>
<accession>A0ABV0A2T9</accession>
<dbReference type="Pfam" id="PF13340">
    <property type="entry name" value="DUF4096"/>
    <property type="match status" value="1"/>
</dbReference>
<dbReference type="EMBL" id="JAQYXP010000004">
    <property type="protein sequence ID" value="MEN3238127.1"/>
    <property type="molecule type" value="Genomic_DNA"/>
</dbReference>
<dbReference type="InterPro" id="IPR002559">
    <property type="entry name" value="Transposase_11"/>
</dbReference>
<keyword evidence="5" id="KW-1185">Reference proteome</keyword>
<evidence type="ECO:0000256" key="1">
    <source>
        <dbReference type="SAM" id="MobiDB-lite"/>
    </source>
</evidence>
<proteinExistence type="predicted"/>
<comment type="caution">
    <text evidence="4">The sequence shown here is derived from an EMBL/GenBank/DDBJ whole genome shotgun (WGS) entry which is preliminary data.</text>
</comment>
<dbReference type="PANTHER" id="PTHR30007">
    <property type="entry name" value="PHP DOMAIN PROTEIN"/>
    <property type="match status" value="1"/>
</dbReference>
<gene>
    <name evidence="4" type="ORF">PUR29_32225</name>
</gene>
<evidence type="ECO:0000259" key="2">
    <source>
        <dbReference type="Pfam" id="PF01609"/>
    </source>
</evidence>
<feature type="domain" description="Transposase IS4-like" evidence="2">
    <location>
        <begin position="102"/>
        <end position="256"/>
    </location>
</feature>
<dbReference type="Pfam" id="PF01609">
    <property type="entry name" value="DDE_Tnp_1"/>
    <property type="match status" value="1"/>
</dbReference>
<organism evidence="4 5">
    <name type="scientific">Methylobacterium ajmalii</name>
    <dbReference type="NCBI Taxonomy" id="2738439"/>
    <lineage>
        <taxon>Bacteria</taxon>
        <taxon>Pseudomonadati</taxon>
        <taxon>Pseudomonadota</taxon>
        <taxon>Alphaproteobacteria</taxon>
        <taxon>Hyphomicrobiales</taxon>
        <taxon>Methylobacteriaceae</taxon>
        <taxon>Methylobacterium</taxon>
    </lineage>
</organism>
<evidence type="ECO:0000313" key="4">
    <source>
        <dbReference type="EMBL" id="MEN3238127.1"/>
    </source>
</evidence>
<feature type="region of interest" description="Disordered" evidence="1">
    <location>
        <begin position="103"/>
        <end position="130"/>
    </location>
</feature>
<name>A0ABV0A2T9_9HYPH</name>